<name>A0A0B0EMY2_9BACT</name>
<dbReference type="InterPro" id="IPR002591">
    <property type="entry name" value="Phosphodiest/P_Trfase"/>
</dbReference>
<dbReference type="PANTHER" id="PTHR10151:SF120">
    <property type="entry name" value="BIS(5'-ADENOSYL)-TRIPHOSPHATASE"/>
    <property type="match status" value="1"/>
</dbReference>
<dbReference type="PATRIC" id="fig|237368.3.peg.241"/>
<dbReference type="Gene3D" id="3.40.720.10">
    <property type="entry name" value="Alkaline Phosphatase, subunit A"/>
    <property type="match status" value="1"/>
</dbReference>
<organism evidence="1 2">
    <name type="scientific">Candidatus Scalindua brodae</name>
    <dbReference type="NCBI Taxonomy" id="237368"/>
    <lineage>
        <taxon>Bacteria</taxon>
        <taxon>Pseudomonadati</taxon>
        <taxon>Planctomycetota</taxon>
        <taxon>Candidatus Brocadiia</taxon>
        <taxon>Candidatus Brocadiales</taxon>
        <taxon>Candidatus Scalinduaceae</taxon>
        <taxon>Candidatus Scalindua</taxon>
    </lineage>
</organism>
<dbReference type="Proteomes" id="UP000030652">
    <property type="component" value="Unassembled WGS sequence"/>
</dbReference>
<accession>A0A0B0EMY2</accession>
<gene>
    <name evidence="1" type="ORF">SCABRO_00224</name>
</gene>
<evidence type="ECO:0000313" key="2">
    <source>
        <dbReference type="Proteomes" id="UP000030652"/>
    </source>
</evidence>
<dbReference type="AlphaFoldDB" id="A0A0B0EMY2"/>
<evidence type="ECO:0000313" key="1">
    <source>
        <dbReference type="EMBL" id="KHE93974.1"/>
    </source>
</evidence>
<dbReference type="GO" id="GO:0016787">
    <property type="term" value="F:hydrolase activity"/>
    <property type="evidence" value="ECO:0007669"/>
    <property type="project" value="UniProtKB-ARBA"/>
</dbReference>
<reference evidence="1 2" key="1">
    <citation type="submission" date="2014-10" db="EMBL/GenBank/DDBJ databases">
        <title>Draft genome of anammox bacterium scalindua brodae, obtained using differential coverage binning of sequence data from two enrichment reactors.</title>
        <authorList>
            <person name="Speth D.R."/>
            <person name="Russ L."/>
            <person name="Kartal B."/>
            <person name="Op den Camp H.J."/>
            <person name="Dutilh B.E."/>
            <person name="Jetten M.S."/>
        </authorList>
    </citation>
    <scope>NUCLEOTIDE SEQUENCE [LARGE SCALE GENOMIC DNA]</scope>
    <source>
        <strain evidence="1">RU1</strain>
    </source>
</reference>
<dbReference type="eggNOG" id="COG1524">
    <property type="taxonomic scope" value="Bacteria"/>
</dbReference>
<dbReference type="EMBL" id="JRYO01000022">
    <property type="protein sequence ID" value="KHE93974.1"/>
    <property type="molecule type" value="Genomic_DNA"/>
</dbReference>
<proteinExistence type="predicted"/>
<protein>
    <submittedName>
        <fullName evidence="1">Phosphodiesterase/nucleotide pyrophosphatase</fullName>
    </submittedName>
</protein>
<dbReference type="Pfam" id="PF01663">
    <property type="entry name" value="Phosphodiest"/>
    <property type="match status" value="1"/>
</dbReference>
<comment type="caution">
    <text evidence="1">The sequence shown here is derived from an EMBL/GenBank/DDBJ whole genome shotgun (WGS) entry which is preliminary data.</text>
</comment>
<sequence>MKAKHVFVLNIVGLSPEHLLMEDVLPNITELFKNGFKAPLRPSFPGVTCSVQSSIATGHYPEEHGIIANGLFLRDEYRIAFWEQASALVQKKRIWDIVKERKPEMKTALLFWQNSLYANSDIVITPRPLHTDKGLVQWCYSKPVGYYEEIADAAGPFDLKYYWGPMASFKSSKWIANAAVYTLKKHKPNLMFVYLPHMDYSLQRLGLEPQNLRHELKNVDNLVGNILKTIEDNGMRENTTIIGLSEYPFHDVSSSLSPNIILRDNGFLSVRKIGGKEYLDYEYSRAFAMVDHQMAHIYVNNSDDIERVKSLFLGTEGVKYVFGHDEKERHHIASSRSGDLIIVSDKDKWFDYYYWNSVELAPDFAFTVDIHNKPGYDPLELFFDPATKTIPLDTELIKGSHGFPAAEGGKMASFFMSENNVEFGNQDIMETIDIAPLVLSLLDIF</sequence>
<dbReference type="SUPFAM" id="SSF53649">
    <property type="entry name" value="Alkaline phosphatase-like"/>
    <property type="match status" value="1"/>
</dbReference>
<dbReference type="PANTHER" id="PTHR10151">
    <property type="entry name" value="ECTONUCLEOTIDE PYROPHOSPHATASE/PHOSPHODIESTERASE"/>
    <property type="match status" value="1"/>
</dbReference>
<dbReference type="InterPro" id="IPR017850">
    <property type="entry name" value="Alkaline_phosphatase_core_sf"/>
</dbReference>